<evidence type="ECO:0000313" key="2">
    <source>
        <dbReference type="EMBL" id="KAK3687758.1"/>
    </source>
</evidence>
<comment type="caution">
    <text evidence="2">The sequence shown here is derived from an EMBL/GenBank/DDBJ whole genome shotgun (WGS) entry which is preliminary data.</text>
</comment>
<organism evidence="2 3">
    <name type="scientific">Podospora appendiculata</name>
    <dbReference type="NCBI Taxonomy" id="314037"/>
    <lineage>
        <taxon>Eukaryota</taxon>
        <taxon>Fungi</taxon>
        <taxon>Dikarya</taxon>
        <taxon>Ascomycota</taxon>
        <taxon>Pezizomycotina</taxon>
        <taxon>Sordariomycetes</taxon>
        <taxon>Sordariomycetidae</taxon>
        <taxon>Sordariales</taxon>
        <taxon>Podosporaceae</taxon>
        <taxon>Podospora</taxon>
    </lineage>
</organism>
<dbReference type="Proteomes" id="UP001270362">
    <property type="component" value="Unassembled WGS sequence"/>
</dbReference>
<evidence type="ECO:0000313" key="3">
    <source>
        <dbReference type="Proteomes" id="UP001270362"/>
    </source>
</evidence>
<feature type="region of interest" description="Disordered" evidence="1">
    <location>
        <begin position="1"/>
        <end position="41"/>
    </location>
</feature>
<dbReference type="AlphaFoldDB" id="A0AAE0X8D9"/>
<sequence>MASPHRDVDMVDHNNQDTKSSLPTVFPGSSSSGFHRQGGPQGTLWLEGLKCQMCAGAHSSESSRDFSTGGLAQVGHGMTDPAISSEAKLEAIARNPTAHMPSNAVMDLIHETASHPTASATELALANFGNHSVEPQSAQFLTAAALVRLDAQLSDTKKMLQEVKEDRISTEMYCKTAKDAIEENVLYLKNLLNHFQSQSTPAQTAKFEEYTANSEKEKAVRGKL</sequence>
<feature type="compositionally biased region" description="Polar residues" evidence="1">
    <location>
        <begin position="17"/>
        <end position="34"/>
    </location>
</feature>
<reference evidence="2" key="1">
    <citation type="journal article" date="2023" name="Mol. Phylogenet. Evol.">
        <title>Genome-scale phylogeny and comparative genomics of the fungal order Sordariales.</title>
        <authorList>
            <person name="Hensen N."/>
            <person name="Bonometti L."/>
            <person name="Westerberg I."/>
            <person name="Brannstrom I.O."/>
            <person name="Guillou S."/>
            <person name="Cros-Aarteil S."/>
            <person name="Calhoun S."/>
            <person name="Haridas S."/>
            <person name="Kuo A."/>
            <person name="Mondo S."/>
            <person name="Pangilinan J."/>
            <person name="Riley R."/>
            <person name="LaButti K."/>
            <person name="Andreopoulos B."/>
            <person name="Lipzen A."/>
            <person name="Chen C."/>
            <person name="Yan M."/>
            <person name="Daum C."/>
            <person name="Ng V."/>
            <person name="Clum A."/>
            <person name="Steindorff A."/>
            <person name="Ohm R.A."/>
            <person name="Martin F."/>
            <person name="Silar P."/>
            <person name="Natvig D.O."/>
            <person name="Lalanne C."/>
            <person name="Gautier V."/>
            <person name="Ament-Velasquez S.L."/>
            <person name="Kruys A."/>
            <person name="Hutchinson M.I."/>
            <person name="Powell A.J."/>
            <person name="Barry K."/>
            <person name="Miller A.N."/>
            <person name="Grigoriev I.V."/>
            <person name="Debuchy R."/>
            <person name="Gladieux P."/>
            <person name="Hiltunen Thoren M."/>
            <person name="Johannesson H."/>
        </authorList>
    </citation>
    <scope>NUCLEOTIDE SEQUENCE</scope>
    <source>
        <strain evidence="2">CBS 314.62</strain>
    </source>
</reference>
<evidence type="ECO:0000256" key="1">
    <source>
        <dbReference type="SAM" id="MobiDB-lite"/>
    </source>
</evidence>
<keyword evidence="3" id="KW-1185">Reference proteome</keyword>
<protein>
    <submittedName>
        <fullName evidence="2">Uncharacterized protein</fullName>
    </submittedName>
</protein>
<gene>
    <name evidence="2" type="ORF">B0T22DRAFT_479045</name>
</gene>
<feature type="compositionally biased region" description="Basic and acidic residues" evidence="1">
    <location>
        <begin position="1"/>
        <end position="16"/>
    </location>
</feature>
<dbReference type="EMBL" id="JAULSO010000002">
    <property type="protein sequence ID" value="KAK3687758.1"/>
    <property type="molecule type" value="Genomic_DNA"/>
</dbReference>
<name>A0AAE0X8D9_9PEZI</name>
<reference evidence="2" key="2">
    <citation type="submission" date="2023-06" db="EMBL/GenBank/DDBJ databases">
        <authorList>
            <consortium name="Lawrence Berkeley National Laboratory"/>
            <person name="Haridas S."/>
            <person name="Hensen N."/>
            <person name="Bonometti L."/>
            <person name="Westerberg I."/>
            <person name="Brannstrom I.O."/>
            <person name="Guillou S."/>
            <person name="Cros-Aarteil S."/>
            <person name="Calhoun S."/>
            <person name="Kuo A."/>
            <person name="Mondo S."/>
            <person name="Pangilinan J."/>
            <person name="Riley R."/>
            <person name="Labutti K."/>
            <person name="Andreopoulos B."/>
            <person name="Lipzen A."/>
            <person name="Chen C."/>
            <person name="Yanf M."/>
            <person name="Daum C."/>
            <person name="Ng V."/>
            <person name="Clum A."/>
            <person name="Steindorff A."/>
            <person name="Ohm R."/>
            <person name="Martin F."/>
            <person name="Silar P."/>
            <person name="Natvig D."/>
            <person name="Lalanne C."/>
            <person name="Gautier V."/>
            <person name="Ament-Velasquez S.L."/>
            <person name="Kruys A."/>
            <person name="Hutchinson M.I."/>
            <person name="Powell A.J."/>
            <person name="Barry K."/>
            <person name="Miller A.N."/>
            <person name="Grigoriev I.V."/>
            <person name="Debuchy R."/>
            <person name="Gladieux P."/>
            <person name="Thoren M.H."/>
            <person name="Johannesson H."/>
        </authorList>
    </citation>
    <scope>NUCLEOTIDE SEQUENCE</scope>
    <source>
        <strain evidence="2">CBS 314.62</strain>
    </source>
</reference>
<accession>A0AAE0X8D9</accession>
<proteinExistence type="predicted"/>